<dbReference type="PANTHER" id="PTHR46577">
    <property type="entry name" value="HTH-TYPE TRANSCRIPTIONAL REGULATORY PROTEIN GABR"/>
    <property type="match status" value="1"/>
</dbReference>
<keyword evidence="3 9" id="KW-0032">Aminotransferase</keyword>
<dbReference type="SMART" id="SM00345">
    <property type="entry name" value="HTH_GNTR"/>
    <property type="match status" value="1"/>
</dbReference>
<dbReference type="Gene3D" id="3.40.640.10">
    <property type="entry name" value="Type I PLP-dependent aspartate aminotransferase-like (Major domain)"/>
    <property type="match status" value="1"/>
</dbReference>
<comment type="similarity">
    <text evidence="2">In the C-terminal section; belongs to the class-I pyridoxal-phosphate-dependent aminotransferase family.</text>
</comment>
<evidence type="ECO:0000313" key="10">
    <source>
        <dbReference type="Proteomes" id="UP001444625"/>
    </source>
</evidence>
<evidence type="ECO:0000313" key="9">
    <source>
        <dbReference type="EMBL" id="MEN2768184.1"/>
    </source>
</evidence>
<dbReference type="InterPro" id="IPR036388">
    <property type="entry name" value="WH-like_DNA-bd_sf"/>
</dbReference>
<dbReference type="SUPFAM" id="SSF46785">
    <property type="entry name" value="Winged helix' DNA-binding domain"/>
    <property type="match status" value="1"/>
</dbReference>
<evidence type="ECO:0000259" key="8">
    <source>
        <dbReference type="PROSITE" id="PS50949"/>
    </source>
</evidence>
<dbReference type="Pfam" id="PF00392">
    <property type="entry name" value="GntR"/>
    <property type="match status" value="1"/>
</dbReference>
<evidence type="ECO:0000256" key="7">
    <source>
        <dbReference type="ARBA" id="ARBA00023163"/>
    </source>
</evidence>
<evidence type="ECO:0000256" key="3">
    <source>
        <dbReference type="ARBA" id="ARBA00022576"/>
    </source>
</evidence>
<keyword evidence="3 9" id="KW-0808">Transferase</keyword>
<dbReference type="SUPFAM" id="SSF53383">
    <property type="entry name" value="PLP-dependent transferases"/>
    <property type="match status" value="1"/>
</dbReference>
<dbReference type="CDD" id="cd00609">
    <property type="entry name" value="AAT_like"/>
    <property type="match status" value="1"/>
</dbReference>
<protein>
    <submittedName>
        <fullName evidence="9">PLP-dependent aminotransferase family protein</fullName>
    </submittedName>
</protein>
<proteinExistence type="inferred from homology"/>
<keyword evidence="4" id="KW-0663">Pyridoxal phosphate</keyword>
<name>A0ABU9XM10_9BACI</name>
<evidence type="ECO:0000256" key="5">
    <source>
        <dbReference type="ARBA" id="ARBA00023015"/>
    </source>
</evidence>
<keyword evidence="6" id="KW-0238">DNA-binding</keyword>
<keyword evidence="10" id="KW-1185">Reference proteome</keyword>
<comment type="caution">
    <text evidence="9">The sequence shown here is derived from an EMBL/GenBank/DDBJ whole genome shotgun (WGS) entry which is preliminary data.</text>
</comment>
<dbReference type="GO" id="GO:0008483">
    <property type="term" value="F:transaminase activity"/>
    <property type="evidence" value="ECO:0007669"/>
    <property type="project" value="UniProtKB-KW"/>
</dbReference>
<dbReference type="EMBL" id="JBDIML010000004">
    <property type="protein sequence ID" value="MEN2768184.1"/>
    <property type="molecule type" value="Genomic_DNA"/>
</dbReference>
<dbReference type="InterPro" id="IPR051446">
    <property type="entry name" value="HTH_trans_reg/aminotransferase"/>
</dbReference>
<dbReference type="InterPro" id="IPR004839">
    <property type="entry name" value="Aminotransferase_I/II_large"/>
</dbReference>
<evidence type="ECO:0000256" key="1">
    <source>
        <dbReference type="ARBA" id="ARBA00001933"/>
    </source>
</evidence>
<feature type="domain" description="HTH gntR-type" evidence="8">
    <location>
        <begin position="14"/>
        <end position="82"/>
    </location>
</feature>
<organism evidence="9 10">
    <name type="scientific">Ornithinibacillus xuwenensis</name>
    <dbReference type="NCBI Taxonomy" id="3144668"/>
    <lineage>
        <taxon>Bacteria</taxon>
        <taxon>Bacillati</taxon>
        <taxon>Bacillota</taxon>
        <taxon>Bacilli</taxon>
        <taxon>Bacillales</taxon>
        <taxon>Bacillaceae</taxon>
        <taxon>Ornithinibacillus</taxon>
    </lineage>
</organism>
<evidence type="ECO:0000256" key="6">
    <source>
        <dbReference type="ARBA" id="ARBA00023125"/>
    </source>
</evidence>
<keyword evidence="7" id="KW-0804">Transcription</keyword>
<dbReference type="InterPro" id="IPR015421">
    <property type="entry name" value="PyrdxlP-dep_Trfase_major"/>
</dbReference>
<gene>
    <name evidence="9" type="ORF">ABC228_13455</name>
</gene>
<dbReference type="InterPro" id="IPR000524">
    <property type="entry name" value="Tscrpt_reg_HTH_GntR"/>
</dbReference>
<dbReference type="PRINTS" id="PR00035">
    <property type="entry name" value="HTHGNTR"/>
</dbReference>
<dbReference type="InterPro" id="IPR015424">
    <property type="entry name" value="PyrdxlP-dep_Trfase"/>
</dbReference>
<reference evidence="9 10" key="1">
    <citation type="submission" date="2024-05" db="EMBL/GenBank/DDBJ databases">
        <authorList>
            <person name="Haq I."/>
            <person name="Ullah Z."/>
            <person name="Ahmad R."/>
            <person name="Li M."/>
            <person name="Tong Y."/>
        </authorList>
    </citation>
    <scope>NUCLEOTIDE SEQUENCE [LARGE SCALE GENOMIC DNA]</scope>
    <source>
        <strain evidence="9 10">16A2E</strain>
    </source>
</reference>
<accession>A0ABU9XM10</accession>
<dbReference type="CDD" id="cd07377">
    <property type="entry name" value="WHTH_GntR"/>
    <property type="match status" value="1"/>
</dbReference>
<dbReference type="Proteomes" id="UP001444625">
    <property type="component" value="Unassembled WGS sequence"/>
</dbReference>
<evidence type="ECO:0000256" key="2">
    <source>
        <dbReference type="ARBA" id="ARBA00005384"/>
    </source>
</evidence>
<keyword evidence="5" id="KW-0805">Transcription regulation</keyword>
<dbReference type="RefSeq" id="WP_345825664.1">
    <property type="nucleotide sequence ID" value="NZ_JBDIML010000004.1"/>
</dbReference>
<dbReference type="Gene3D" id="1.10.10.10">
    <property type="entry name" value="Winged helix-like DNA-binding domain superfamily/Winged helix DNA-binding domain"/>
    <property type="match status" value="1"/>
</dbReference>
<dbReference type="Pfam" id="PF00155">
    <property type="entry name" value="Aminotran_1_2"/>
    <property type="match status" value="1"/>
</dbReference>
<evidence type="ECO:0000256" key="4">
    <source>
        <dbReference type="ARBA" id="ARBA00022898"/>
    </source>
</evidence>
<dbReference type="PROSITE" id="PS50949">
    <property type="entry name" value="HTH_GNTR"/>
    <property type="match status" value="1"/>
</dbReference>
<dbReference type="PANTHER" id="PTHR46577:SF1">
    <property type="entry name" value="HTH-TYPE TRANSCRIPTIONAL REGULATORY PROTEIN GABR"/>
    <property type="match status" value="1"/>
</dbReference>
<dbReference type="InterPro" id="IPR036390">
    <property type="entry name" value="WH_DNA-bd_sf"/>
</dbReference>
<sequence length="466" mass="54270">MEMLSCDLNRTSNIPLYEQLYAYIKNEIMDGRIPYGTKLPSKRKLAEFLKVSQNTVETAYEQLVAEGYVEGIPRKGYFVLTYEDLEYVHTTNRMQKQSIDSQEDVQYNFHPSWIDTENFPFAKWRKLARNIIDRQNHSLLLMGDRQGEYVLREEIRDYLYQARGVHCSPDEIILGAGIETLLQQLILLLGKNVTYGVEDPGYHVISRILKNYSNDVYPLEVDERGVKVESIEDGNIDVVYVTPSHHFPYGSVLSANRRVKLLNWATSKSERYIIEDDYDSEFRYSGKSIPSLQSMDQSDNVIYLGTFSKSLIPSIRISYMVLPKPLMERYQKELSFFQCTVSRIDQHILAQFMKEGEFEKHLNRMRKIYRRKMEKTLEQIRMHPKEIDIIGDLSGFHVVLEVKNGMGEEELVQRAEDANITIYPISTYLMESKYESPPRIILGFAGIAEAELEVSIKRLLRSWEIA</sequence>
<comment type="cofactor">
    <cofactor evidence="1">
        <name>pyridoxal 5'-phosphate</name>
        <dbReference type="ChEBI" id="CHEBI:597326"/>
    </cofactor>
</comment>